<feature type="zinc finger region" description="C3H1-type" evidence="4">
    <location>
        <begin position="16"/>
        <end position="42"/>
    </location>
</feature>
<dbReference type="PROSITE" id="PS50103">
    <property type="entry name" value="ZF_C3H1"/>
    <property type="match status" value="1"/>
</dbReference>
<dbReference type="AlphaFoldDB" id="A0A4Z2D2J1"/>
<evidence type="ECO:0000259" key="5">
    <source>
        <dbReference type="PROSITE" id="PS50103"/>
    </source>
</evidence>
<evidence type="ECO:0000313" key="7">
    <source>
        <dbReference type="Proteomes" id="UP000311919"/>
    </source>
</evidence>
<name>A0A4Z2D2J1_SCHJA</name>
<dbReference type="Proteomes" id="UP000311919">
    <property type="component" value="Unassembled WGS sequence"/>
</dbReference>
<reference evidence="6 7" key="1">
    <citation type="submission" date="2019-03" db="EMBL/GenBank/DDBJ databases">
        <title>An improved genome assembly of the fluke Schistosoma japonicum.</title>
        <authorList>
            <person name="Hu W."/>
            <person name="Luo F."/>
            <person name="Yin M."/>
            <person name="Mo X."/>
            <person name="Sun C."/>
            <person name="Wu Q."/>
            <person name="Zhu B."/>
            <person name="Xiang M."/>
            <person name="Wang J."/>
            <person name="Wang Y."/>
            <person name="Zhang T."/>
            <person name="Xu B."/>
            <person name="Zheng H."/>
            <person name="Feng Z."/>
        </authorList>
    </citation>
    <scope>NUCLEOTIDE SEQUENCE [LARGE SCALE GENOMIC DNA]</scope>
    <source>
        <strain evidence="6">HuSjv2</strain>
        <tissue evidence="6">Worms</tissue>
    </source>
</reference>
<protein>
    <submittedName>
        <fullName evidence="6">Zinc finger CCCH domain-containing protein</fullName>
    </submittedName>
</protein>
<feature type="domain" description="C3H1-type" evidence="5">
    <location>
        <begin position="16"/>
        <end position="42"/>
    </location>
</feature>
<dbReference type="Pfam" id="PF00642">
    <property type="entry name" value="zf-CCCH"/>
    <property type="match status" value="1"/>
</dbReference>
<keyword evidence="1 4" id="KW-0479">Metal-binding</keyword>
<evidence type="ECO:0000256" key="1">
    <source>
        <dbReference type="ARBA" id="ARBA00022723"/>
    </source>
</evidence>
<keyword evidence="3 4" id="KW-0862">Zinc</keyword>
<evidence type="ECO:0000256" key="4">
    <source>
        <dbReference type="PROSITE-ProRule" id="PRU00723"/>
    </source>
</evidence>
<dbReference type="OrthoDB" id="6284922at2759"/>
<dbReference type="EMBL" id="SKCS01000341">
    <property type="protein sequence ID" value="TNN10721.1"/>
    <property type="molecule type" value="Genomic_DNA"/>
</dbReference>
<dbReference type="InterPro" id="IPR000571">
    <property type="entry name" value="Znf_CCCH"/>
</dbReference>
<comment type="caution">
    <text evidence="6">The sequence shown here is derived from an EMBL/GenBank/DDBJ whole genome shotgun (WGS) entry which is preliminary data.</text>
</comment>
<gene>
    <name evidence="6" type="ORF">EWB00_005132</name>
</gene>
<proteinExistence type="predicted"/>
<dbReference type="Gene3D" id="3.30.1370.210">
    <property type="match status" value="1"/>
</dbReference>
<accession>A0A4Z2D2J1</accession>
<evidence type="ECO:0000313" key="6">
    <source>
        <dbReference type="EMBL" id="TNN10721.1"/>
    </source>
</evidence>
<keyword evidence="7" id="KW-1185">Reference proteome</keyword>
<organism evidence="6 7">
    <name type="scientific">Schistosoma japonicum</name>
    <name type="common">Blood fluke</name>
    <dbReference type="NCBI Taxonomy" id="6182"/>
    <lineage>
        <taxon>Eukaryota</taxon>
        <taxon>Metazoa</taxon>
        <taxon>Spiralia</taxon>
        <taxon>Lophotrochozoa</taxon>
        <taxon>Platyhelminthes</taxon>
        <taxon>Trematoda</taxon>
        <taxon>Digenea</taxon>
        <taxon>Strigeidida</taxon>
        <taxon>Schistosomatoidea</taxon>
        <taxon>Schistosomatidae</taxon>
        <taxon>Schistosoma</taxon>
    </lineage>
</organism>
<dbReference type="SUPFAM" id="SSF90229">
    <property type="entry name" value="CCCH zinc finger"/>
    <property type="match status" value="1"/>
</dbReference>
<dbReference type="STRING" id="6182.A0A4Z2D2J1"/>
<evidence type="ECO:0000256" key="2">
    <source>
        <dbReference type="ARBA" id="ARBA00022771"/>
    </source>
</evidence>
<evidence type="ECO:0000256" key="3">
    <source>
        <dbReference type="ARBA" id="ARBA00022833"/>
    </source>
</evidence>
<keyword evidence="2 4" id="KW-0863">Zinc-finger</keyword>
<dbReference type="GO" id="GO:0008270">
    <property type="term" value="F:zinc ion binding"/>
    <property type="evidence" value="ECO:0007669"/>
    <property type="project" value="UniProtKB-KW"/>
</dbReference>
<dbReference type="InterPro" id="IPR036855">
    <property type="entry name" value="Znf_CCCH_sf"/>
</dbReference>
<sequence length="71" mass="8514">MFPGTENRLGYSGMCEDQSVCRDYLRNVCKRGKKCKFKHPSLEECERLRGLSQLPPKFLFIWQVFVFTWYD</sequence>